<dbReference type="EC" id="7.2.2.21" evidence="9"/>
<dbReference type="InterPro" id="IPR044492">
    <property type="entry name" value="P_typ_ATPase_HD_dom"/>
</dbReference>
<evidence type="ECO:0000259" key="12">
    <source>
        <dbReference type="Pfam" id="PF00122"/>
    </source>
</evidence>
<evidence type="ECO:0000256" key="9">
    <source>
        <dbReference type="ARBA" id="ARBA00039103"/>
    </source>
</evidence>
<dbReference type="PRINTS" id="PR00119">
    <property type="entry name" value="CATATPASE"/>
</dbReference>
<dbReference type="InterPro" id="IPR001757">
    <property type="entry name" value="P_typ_ATPase"/>
</dbReference>
<evidence type="ECO:0000256" key="7">
    <source>
        <dbReference type="ARBA" id="ARBA00022989"/>
    </source>
</evidence>
<protein>
    <recommendedName>
        <fullName evidence="9">Cd(2+)-exporting ATPase</fullName>
        <ecNumber evidence="9">7.2.2.21</ecNumber>
    </recommendedName>
</protein>
<dbReference type="NCBIfam" id="TIGR01525">
    <property type="entry name" value="ATPase-IB_hvy"/>
    <property type="match status" value="1"/>
</dbReference>
<reference evidence="14" key="1">
    <citation type="submission" date="2016-10" db="EMBL/GenBank/DDBJ databases">
        <title>The complete genome sequence of the rumen bacterium Butyrivibrio hungatei MB2003.</title>
        <authorList>
            <person name="Palevich N."/>
            <person name="Kelly W.J."/>
            <person name="Leahy S.C."/>
            <person name="Altermann E."/>
            <person name="Rakonjac J."/>
            <person name="Attwood G.T."/>
        </authorList>
    </citation>
    <scope>NUCLEOTIDE SEQUENCE [LARGE SCALE GENOMIC DNA]</scope>
    <source>
        <strain evidence="14">MB2003</strain>
    </source>
</reference>
<evidence type="ECO:0000256" key="2">
    <source>
        <dbReference type="ARBA" id="ARBA00006024"/>
    </source>
</evidence>
<evidence type="ECO:0000256" key="5">
    <source>
        <dbReference type="ARBA" id="ARBA00022723"/>
    </source>
</evidence>
<dbReference type="Proteomes" id="UP000179284">
    <property type="component" value="Chromosome I"/>
</dbReference>
<feature type="transmembrane region" description="Helical" evidence="11">
    <location>
        <begin position="37"/>
        <end position="55"/>
    </location>
</feature>
<organism evidence="13 14">
    <name type="scientific">Butyrivibrio hungatei</name>
    <dbReference type="NCBI Taxonomy" id="185008"/>
    <lineage>
        <taxon>Bacteria</taxon>
        <taxon>Bacillati</taxon>
        <taxon>Bacillota</taxon>
        <taxon>Clostridia</taxon>
        <taxon>Lachnospirales</taxon>
        <taxon>Lachnospiraceae</taxon>
        <taxon>Butyrivibrio</taxon>
    </lineage>
</organism>
<feature type="transmembrane region" description="Helical" evidence="11">
    <location>
        <begin position="584"/>
        <end position="603"/>
    </location>
</feature>
<sequence>MTKKQKKVRNRILIVLALFVILLICDKTGLFDKTPELVRFVLYLIPYIIIGYDVIRKAAINISHGQVFDENFLMMIATFGAFGIREYSEALAVMLFYQVGELFQSYAVGKSRQSITEMMSIAPEFANIVSDDGQVKEVDPEEVSIGDVLLIRAGEKIPVDAEVVEGDSFIDTAALTGESVPRRVAVGDQVISGCVNGEGVLKVRATKVYEDSTVAKILELVENASNKKSRMENFITRFAKYYTPVVTIGAVLLAVLPPLFGQMAFSDSIRRACVFLIVSCPCALVISVPLGFFGGIGAASKIGVLVKGSNYLEAVSKASTVVFDKTGTLTKGEFKVTSVTPYENAVTADELLKIAAFGEAVSNHPIAKSIVTAYQEKFGEAALKDMLSDANSKELAGHGLVSTYEGKELLLGNAKLMSDEDISFDLAKEVGTAVYVALDKKFIGSIVISDVIKSEAKDAISLMKKVGVKNTVMLTGDRKETALDVASKIGIDTVESELLPADKVAKVEKLLTSEDNDNKLVFVGDGINDAPVLMRADVGIAMGSLGSDAAIEAADIVIMDDDIRKISQIIKIARKTITIVKENIVFALAVKLLILVLGALGIASMWLAVFGDVGVAVLAILNSMRALRLER</sequence>
<dbReference type="FunFam" id="2.70.150.10:FF:000002">
    <property type="entry name" value="Copper-transporting ATPase 1, putative"/>
    <property type="match status" value="1"/>
</dbReference>
<name>A0A1D9P2A2_9FIRM</name>
<evidence type="ECO:0000256" key="11">
    <source>
        <dbReference type="RuleBase" id="RU362081"/>
    </source>
</evidence>
<keyword evidence="11" id="KW-0067">ATP-binding</keyword>
<keyword evidence="14" id="KW-1185">Reference proteome</keyword>
<dbReference type="GO" id="GO:0016887">
    <property type="term" value="F:ATP hydrolysis activity"/>
    <property type="evidence" value="ECO:0007669"/>
    <property type="project" value="InterPro"/>
</dbReference>
<dbReference type="PANTHER" id="PTHR48085:SF5">
    <property type="entry name" value="CADMIUM_ZINC-TRANSPORTING ATPASE HMA4-RELATED"/>
    <property type="match status" value="1"/>
</dbReference>
<dbReference type="EMBL" id="CP017831">
    <property type="protein sequence ID" value="AOZ96325.1"/>
    <property type="molecule type" value="Genomic_DNA"/>
</dbReference>
<comment type="similarity">
    <text evidence="2 11">Belongs to the cation transport ATPase (P-type) (TC 3.A.3) family. Type IB subfamily.</text>
</comment>
<dbReference type="GO" id="GO:0046872">
    <property type="term" value="F:metal ion binding"/>
    <property type="evidence" value="ECO:0007669"/>
    <property type="project" value="UniProtKB-KW"/>
</dbReference>
<dbReference type="Pfam" id="PF00122">
    <property type="entry name" value="E1-E2_ATPase"/>
    <property type="match status" value="1"/>
</dbReference>
<keyword evidence="5 11" id="KW-0479">Metal-binding</keyword>
<keyword evidence="4 11" id="KW-0812">Transmembrane</keyword>
<dbReference type="OrthoDB" id="9813266at2"/>
<accession>A0A1D9P2A2</accession>
<evidence type="ECO:0000256" key="10">
    <source>
        <dbReference type="ARBA" id="ARBA00049338"/>
    </source>
</evidence>
<dbReference type="SUPFAM" id="SSF81665">
    <property type="entry name" value="Calcium ATPase, transmembrane domain M"/>
    <property type="match status" value="1"/>
</dbReference>
<comment type="catalytic activity">
    <reaction evidence="10">
        <text>Cd(2+)(in) + ATP + H2O = Cd(2+)(out) + ADP + phosphate + H(+)</text>
        <dbReference type="Rhea" id="RHEA:12132"/>
        <dbReference type="ChEBI" id="CHEBI:15377"/>
        <dbReference type="ChEBI" id="CHEBI:15378"/>
        <dbReference type="ChEBI" id="CHEBI:30616"/>
        <dbReference type="ChEBI" id="CHEBI:43474"/>
        <dbReference type="ChEBI" id="CHEBI:48775"/>
        <dbReference type="ChEBI" id="CHEBI:456216"/>
        <dbReference type="EC" id="7.2.2.21"/>
    </reaction>
</comment>
<keyword evidence="8 11" id="KW-0472">Membrane</keyword>
<dbReference type="InterPro" id="IPR036412">
    <property type="entry name" value="HAD-like_sf"/>
</dbReference>
<dbReference type="GO" id="GO:0005886">
    <property type="term" value="C:plasma membrane"/>
    <property type="evidence" value="ECO:0007669"/>
    <property type="project" value="UniProtKB-SubCell"/>
</dbReference>
<dbReference type="AlphaFoldDB" id="A0A1D9P2A2"/>
<dbReference type="Gene3D" id="3.40.50.1000">
    <property type="entry name" value="HAD superfamily/HAD-like"/>
    <property type="match status" value="1"/>
</dbReference>
<dbReference type="SUPFAM" id="SSF56784">
    <property type="entry name" value="HAD-like"/>
    <property type="match status" value="1"/>
</dbReference>
<dbReference type="SFLD" id="SFLDS00003">
    <property type="entry name" value="Haloacid_Dehalogenase"/>
    <property type="match status" value="1"/>
</dbReference>
<keyword evidence="3" id="KW-0104">Cadmium</keyword>
<dbReference type="SFLD" id="SFLDF00027">
    <property type="entry name" value="p-type_atpase"/>
    <property type="match status" value="1"/>
</dbReference>
<gene>
    <name evidence="13" type="ORF">bhn_I1291</name>
</gene>
<keyword evidence="6" id="KW-1278">Translocase</keyword>
<dbReference type="InterPro" id="IPR023299">
    <property type="entry name" value="ATPase_P-typ_cyto_dom_N"/>
</dbReference>
<evidence type="ECO:0000313" key="13">
    <source>
        <dbReference type="EMBL" id="AOZ96325.1"/>
    </source>
</evidence>
<evidence type="ECO:0000313" key="14">
    <source>
        <dbReference type="Proteomes" id="UP000179284"/>
    </source>
</evidence>
<dbReference type="RefSeq" id="WP_071176025.1">
    <property type="nucleotide sequence ID" value="NZ_CP017831.1"/>
</dbReference>
<dbReference type="Gene3D" id="2.70.150.10">
    <property type="entry name" value="Calcium-transporting ATPase, cytoplasmic transduction domain A"/>
    <property type="match status" value="1"/>
</dbReference>
<proteinExistence type="inferred from homology"/>
<dbReference type="KEGG" id="bhu:bhn_I1291"/>
<dbReference type="SFLD" id="SFLDG00002">
    <property type="entry name" value="C1.7:_P-type_atpase_like"/>
    <property type="match status" value="1"/>
</dbReference>
<dbReference type="PRINTS" id="PR00941">
    <property type="entry name" value="CDATPASE"/>
</dbReference>
<dbReference type="Pfam" id="PF00702">
    <property type="entry name" value="Hydrolase"/>
    <property type="match status" value="1"/>
</dbReference>
<dbReference type="Gene3D" id="3.40.1110.10">
    <property type="entry name" value="Calcium-transporting ATPase, cytoplasmic domain N"/>
    <property type="match status" value="1"/>
</dbReference>
<evidence type="ECO:0000256" key="1">
    <source>
        <dbReference type="ARBA" id="ARBA00004651"/>
    </source>
</evidence>
<dbReference type="InterPro" id="IPR023214">
    <property type="entry name" value="HAD_sf"/>
</dbReference>
<dbReference type="InterPro" id="IPR051014">
    <property type="entry name" value="Cation_Transport_ATPase_IB"/>
</dbReference>
<evidence type="ECO:0000256" key="4">
    <source>
        <dbReference type="ARBA" id="ARBA00022692"/>
    </source>
</evidence>
<feature type="transmembrane region" description="Helical" evidence="11">
    <location>
        <begin position="238"/>
        <end position="260"/>
    </location>
</feature>
<feature type="domain" description="P-type ATPase A" evidence="12">
    <location>
        <begin position="122"/>
        <end position="222"/>
    </location>
</feature>
<dbReference type="InterPro" id="IPR018303">
    <property type="entry name" value="ATPase_P-typ_P_site"/>
</dbReference>
<evidence type="ECO:0000256" key="3">
    <source>
        <dbReference type="ARBA" id="ARBA00022539"/>
    </source>
</evidence>
<dbReference type="SUPFAM" id="SSF81653">
    <property type="entry name" value="Calcium ATPase, transduction domain A"/>
    <property type="match status" value="1"/>
</dbReference>
<dbReference type="PROSITE" id="PS00154">
    <property type="entry name" value="ATPASE_E1_E2"/>
    <property type="match status" value="1"/>
</dbReference>
<dbReference type="InterPro" id="IPR023298">
    <property type="entry name" value="ATPase_P-typ_TM_dom_sf"/>
</dbReference>
<evidence type="ECO:0000256" key="6">
    <source>
        <dbReference type="ARBA" id="ARBA00022967"/>
    </source>
</evidence>
<dbReference type="PANTHER" id="PTHR48085">
    <property type="entry name" value="CADMIUM/ZINC-TRANSPORTING ATPASE HMA2-RELATED"/>
    <property type="match status" value="1"/>
</dbReference>
<dbReference type="GO" id="GO:0008551">
    <property type="term" value="F:P-type cadmium transporter activity"/>
    <property type="evidence" value="ECO:0007669"/>
    <property type="project" value="UniProtKB-EC"/>
</dbReference>
<keyword evidence="7 11" id="KW-1133">Transmembrane helix</keyword>
<evidence type="ECO:0000256" key="8">
    <source>
        <dbReference type="ARBA" id="ARBA00023136"/>
    </source>
</evidence>
<dbReference type="InterPro" id="IPR059000">
    <property type="entry name" value="ATPase_P-type_domA"/>
</dbReference>
<keyword evidence="11" id="KW-1003">Cell membrane</keyword>
<dbReference type="NCBIfam" id="TIGR01494">
    <property type="entry name" value="ATPase_P-type"/>
    <property type="match status" value="1"/>
</dbReference>
<dbReference type="NCBIfam" id="TIGR01512">
    <property type="entry name" value="ATPase-IB2_Cd"/>
    <property type="match status" value="1"/>
</dbReference>
<keyword evidence="11" id="KW-0547">Nucleotide-binding</keyword>
<comment type="subcellular location">
    <subcellularLocation>
        <location evidence="1">Cell membrane</location>
        <topology evidence="1">Multi-pass membrane protein</topology>
    </subcellularLocation>
</comment>
<dbReference type="InterPro" id="IPR027256">
    <property type="entry name" value="P-typ_ATPase_IB"/>
</dbReference>
<dbReference type="GO" id="GO:0005524">
    <property type="term" value="F:ATP binding"/>
    <property type="evidence" value="ECO:0007669"/>
    <property type="project" value="UniProtKB-UniRule"/>
</dbReference>
<dbReference type="InterPro" id="IPR008250">
    <property type="entry name" value="ATPase_P-typ_transduc_dom_A_sf"/>
</dbReference>
<feature type="transmembrane region" description="Helical" evidence="11">
    <location>
        <begin position="272"/>
        <end position="293"/>
    </location>
</feature>